<protein>
    <submittedName>
        <fullName evidence="1">Uncharacterized protein</fullName>
    </submittedName>
</protein>
<accession>A0A8D8X1S0</accession>
<name>A0A8D8X1S0_9HEMI</name>
<sequence>MYRTVVTGSFLTSMDFSLSSMYIAASKLISVPSASLWSILINSGHLISVAERVRKNVGKPICLIKANRVFFLDSQNAGEDLTCCKTRNPSSNLIASEMNESDVASPAFIFVFVLIFLRQTLTLPMTLRSSFCFAMKRILRGTHARRSLLRHSDFTL</sequence>
<reference evidence="1" key="1">
    <citation type="submission" date="2021-05" db="EMBL/GenBank/DDBJ databases">
        <authorList>
            <person name="Alioto T."/>
            <person name="Alioto T."/>
            <person name="Gomez Garrido J."/>
        </authorList>
    </citation>
    <scope>NUCLEOTIDE SEQUENCE</scope>
</reference>
<dbReference type="EMBL" id="HBUF01252493">
    <property type="protein sequence ID" value="CAG6680522.1"/>
    <property type="molecule type" value="Transcribed_RNA"/>
</dbReference>
<organism evidence="1">
    <name type="scientific">Cacopsylla melanoneura</name>
    <dbReference type="NCBI Taxonomy" id="428564"/>
    <lineage>
        <taxon>Eukaryota</taxon>
        <taxon>Metazoa</taxon>
        <taxon>Ecdysozoa</taxon>
        <taxon>Arthropoda</taxon>
        <taxon>Hexapoda</taxon>
        <taxon>Insecta</taxon>
        <taxon>Pterygota</taxon>
        <taxon>Neoptera</taxon>
        <taxon>Paraneoptera</taxon>
        <taxon>Hemiptera</taxon>
        <taxon>Sternorrhyncha</taxon>
        <taxon>Psylloidea</taxon>
        <taxon>Psyllidae</taxon>
        <taxon>Psyllinae</taxon>
        <taxon>Cacopsylla</taxon>
    </lineage>
</organism>
<evidence type="ECO:0000313" key="1">
    <source>
        <dbReference type="EMBL" id="CAG6680522.1"/>
    </source>
</evidence>
<dbReference type="AlphaFoldDB" id="A0A8D8X1S0"/>
<proteinExistence type="predicted"/>